<dbReference type="VEuPathDB" id="MicrosporidiaDB:VICG_00265"/>
<keyword evidence="1" id="KW-0472">Membrane</keyword>
<dbReference type="Proteomes" id="UP000011082">
    <property type="component" value="Unassembled WGS sequence"/>
</dbReference>
<proteinExistence type="predicted"/>
<dbReference type="RefSeq" id="XP_007603718.1">
    <property type="nucleotide sequence ID" value="XM_007603656.1"/>
</dbReference>
<dbReference type="InParanoid" id="L2GR11"/>
<sequence>PNISNGINTLFITLAVMYLAYIFTDMINELRKNKTAVSQKQATLSIVRYIVLVLLFVPFFVWQARSFYSSFAFLIIFSQSYSLCYLEEYISSMTKFHANNKVFVVSYAILVLKGIHFSFSGSEYMNTLLLAISSFHFALRSGSILRDLSHQLRVKLFTSKF</sequence>
<feature type="non-terminal residue" evidence="2">
    <location>
        <position position="1"/>
    </location>
</feature>
<keyword evidence="1" id="KW-1133">Transmembrane helix</keyword>
<feature type="transmembrane region" description="Helical" evidence="1">
    <location>
        <begin position="98"/>
        <end position="119"/>
    </location>
</feature>
<protein>
    <submittedName>
        <fullName evidence="2">Uncharacterized protein</fullName>
    </submittedName>
</protein>
<keyword evidence="1" id="KW-0812">Transmembrane</keyword>
<name>L2GR11_VITCO</name>
<feature type="transmembrane region" description="Helical" evidence="1">
    <location>
        <begin position="45"/>
        <end position="62"/>
    </location>
</feature>
<dbReference type="EMBL" id="JH370130">
    <property type="protein sequence ID" value="ELA42950.1"/>
    <property type="molecule type" value="Genomic_DNA"/>
</dbReference>
<feature type="transmembrane region" description="Helical" evidence="1">
    <location>
        <begin position="68"/>
        <end position="86"/>
    </location>
</feature>
<reference evidence="3" key="1">
    <citation type="submission" date="2011-05" db="EMBL/GenBank/DDBJ databases">
        <title>The genome sequence of Vittaforma corneae strain ATCC 50505.</title>
        <authorList>
            <consortium name="The Broad Institute Genome Sequencing Platform"/>
            <person name="Cuomo C."/>
            <person name="Didier E."/>
            <person name="Bowers L."/>
            <person name="Young S.K."/>
            <person name="Zeng Q."/>
            <person name="Gargeya S."/>
            <person name="Fitzgerald M."/>
            <person name="Haas B."/>
            <person name="Abouelleil A."/>
            <person name="Alvarado L."/>
            <person name="Arachchi H.M."/>
            <person name="Berlin A."/>
            <person name="Chapman S.B."/>
            <person name="Gearin G."/>
            <person name="Goldberg J."/>
            <person name="Griggs A."/>
            <person name="Gujja S."/>
            <person name="Hansen M."/>
            <person name="Heiman D."/>
            <person name="Howarth C."/>
            <person name="Larimer J."/>
            <person name="Lui A."/>
            <person name="MacDonald P.J.P."/>
            <person name="McCowen C."/>
            <person name="Montmayeur A."/>
            <person name="Murphy C."/>
            <person name="Neiman D."/>
            <person name="Pearson M."/>
            <person name="Priest M."/>
            <person name="Roberts A."/>
            <person name="Saif S."/>
            <person name="Shea T."/>
            <person name="Sisk P."/>
            <person name="Stolte C."/>
            <person name="Sykes S."/>
            <person name="Wortman J."/>
            <person name="Nusbaum C."/>
            <person name="Birren B."/>
        </authorList>
    </citation>
    <scope>NUCLEOTIDE SEQUENCE [LARGE SCALE GENOMIC DNA]</scope>
    <source>
        <strain evidence="3">ATCC 50505</strain>
    </source>
</reference>
<gene>
    <name evidence="2" type="ORF">VICG_00265</name>
</gene>
<evidence type="ECO:0000313" key="2">
    <source>
        <dbReference type="EMBL" id="ELA42950.1"/>
    </source>
</evidence>
<feature type="transmembrane region" description="Helical" evidence="1">
    <location>
        <begin position="6"/>
        <end position="24"/>
    </location>
</feature>
<evidence type="ECO:0000313" key="3">
    <source>
        <dbReference type="Proteomes" id="UP000011082"/>
    </source>
</evidence>
<dbReference type="AlphaFoldDB" id="L2GR11"/>
<dbReference type="HOGENOM" id="CLU_1647852_0_0_1"/>
<evidence type="ECO:0000256" key="1">
    <source>
        <dbReference type="SAM" id="Phobius"/>
    </source>
</evidence>
<accession>L2GR11</accession>
<dbReference type="GeneID" id="19880983"/>
<keyword evidence="3" id="KW-1185">Reference proteome</keyword>
<organism evidence="2 3">
    <name type="scientific">Vittaforma corneae (strain ATCC 50505)</name>
    <name type="common">Microsporidian parasite</name>
    <name type="synonym">Nosema corneum</name>
    <dbReference type="NCBI Taxonomy" id="993615"/>
    <lineage>
        <taxon>Eukaryota</taxon>
        <taxon>Fungi</taxon>
        <taxon>Fungi incertae sedis</taxon>
        <taxon>Microsporidia</taxon>
        <taxon>Nosematidae</taxon>
        <taxon>Vittaforma</taxon>
    </lineage>
</organism>